<evidence type="ECO:0000313" key="5">
    <source>
        <dbReference type="Proteomes" id="UP000218598"/>
    </source>
</evidence>
<comment type="caution">
    <text evidence="4">The sequence shown here is derived from an EMBL/GenBank/DDBJ whole genome shotgun (WGS) entry which is preliminary data.</text>
</comment>
<dbReference type="InterPro" id="IPR003735">
    <property type="entry name" value="Metal_Tscrpt_repr"/>
</dbReference>
<protein>
    <recommendedName>
        <fullName evidence="6">Transcriptional regulator</fullName>
    </recommendedName>
</protein>
<evidence type="ECO:0000313" key="4">
    <source>
        <dbReference type="EMBL" id="PCC40891.1"/>
    </source>
</evidence>
<comment type="similarity">
    <text evidence="1">Belongs to the CsoR family.</text>
</comment>
<dbReference type="PANTHER" id="PTHR33677:SF3">
    <property type="entry name" value="COPPER-SENSING TRANSCRIPTIONAL REPRESSOR RICR"/>
    <property type="match status" value="1"/>
</dbReference>
<name>A0A2A3YNM0_9MICO</name>
<dbReference type="CDD" id="cd10148">
    <property type="entry name" value="CsoR-like_DUF156"/>
    <property type="match status" value="1"/>
</dbReference>
<evidence type="ECO:0008006" key="6">
    <source>
        <dbReference type="Google" id="ProtNLM"/>
    </source>
</evidence>
<dbReference type="Pfam" id="PF02583">
    <property type="entry name" value="Trns_repr_metal"/>
    <property type="match status" value="1"/>
</dbReference>
<gene>
    <name evidence="4" type="ORF">CIK66_01245</name>
</gene>
<feature type="region of interest" description="Disordered" evidence="3">
    <location>
        <begin position="1"/>
        <end position="56"/>
    </location>
</feature>
<keyword evidence="5" id="KW-1185">Reference proteome</keyword>
<dbReference type="Proteomes" id="UP000218598">
    <property type="component" value="Unassembled WGS sequence"/>
</dbReference>
<dbReference type="GO" id="GO:0046872">
    <property type="term" value="F:metal ion binding"/>
    <property type="evidence" value="ECO:0007669"/>
    <property type="project" value="InterPro"/>
</dbReference>
<feature type="compositionally biased region" description="Low complexity" evidence="3">
    <location>
        <begin position="18"/>
        <end position="30"/>
    </location>
</feature>
<accession>A0A2A3YNM0</accession>
<dbReference type="Gene3D" id="1.20.58.1000">
    <property type="entry name" value="Metal-sensitive repressor, helix protomer"/>
    <property type="match status" value="1"/>
</dbReference>
<dbReference type="AlphaFoldDB" id="A0A2A3YNM0"/>
<dbReference type="OrthoDB" id="9811244at2"/>
<keyword evidence="2" id="KW-0186">Copper</keyword>
<dbReference type="RefSeq" id="WP_096196281.1">
    <property type="nucleotide sequence ID" value="NZ_JBQQGT010000002.1"/>
</dbReference>
<proteinExistence type="inferred from homology"/>
<dbReference type="PANTHER" id="PTHR33677">
    <property type="entry name" value="TRANSCRIPTIONAL REPRESSOR FRMR-RELATED"/>
    <property type="match status" value="1"/>
</dbReference>
<dbReference type="EMBL" id="NRGR01000004">
    <property type="protein sequence ID" value="PCC40891.1"/>
    <property type="molecule type" value="Genomic_DNA"/>
</dbReference>
<evidence type="ECO:0000256" key="2">
    <source>
        <dbReference type="ARBA" id="ARBA00023008"/>
    </source>
</evidence>
<dbReference type="GO" id="GO:0003677">
    <property type="term" value="F:DNA binding"/>
    <property type="evidence" value="ECO:0007669"/>
    <property type="project" value="InterPro"/>
</dbReference>
<sequence>MSTAEEPSVPVGREADGSADAGAAASAAAAPETPVPTKPGDHGTHGDPGYQGRKSPYLRRLKLIEGQVRGLHRMVEDDTYCIDVLTQISAVTKALESVALGLVDDHIHHCVHDAAASGDSEELDRKMDEIMGAVRRLMK</sequence>
<organism evidence="4 5">
    <name type="scientific">Brachybacterium alimentarium</name>
    <dbReference type="NCBI Taxonomy" id="47845"/>
    <lineage>
        <taxon>Bacteria</taxon>
        <taxon>Bacillati</taxon>
        <taxon>Actinomycetota</taxon>
        <taxon>Actinomycetes</taxon>
        <taxon>Micrococcales</taxon>
        <taxon>Dermabacteraceae</taxon>
        <taxon>Brachybacterium</taxon>
    </lineage>
</organism>
<dbReference type="InterPro" id="IPR038390">
    <property type="entry name" value="Metal_Tscrpt_repr_sf"/>
</dbReference>
<evidence type="ECO:0000256" key="1">
    <source>
        <dbReference type="ARBA" id="ARBA00005428"/>
    </source>
</evidence>
<evidence type="ECO:0000256" key="3">
    <source>
        <dbReference type="SAM" id="MobiDB-lite"/>
    </source>
</evidence>
<reference evidence="4 5" key="1">
    <citation type="journal article" date="2017" name="Elife">
        <title>Extensive horizontal gene transfer in cheese-associated bacteria.</title>
        <authorList>
            <person name="Bonham K.S."/>
            <person name="Wolfe B.E."/>
            <person name="Dutton R.J."/>
        </authorList>
    </citation>
    <scope>NUCLEOTIDE SEQUENCE [LARGE SCALE GENOMIC DNA]</scope>
    <source>
        <strain evidence="4 5">341_9</strain>
    </source>
</reference>
<dbReference type="GO" id="GO:0045892">
    <property type="term" value="P:negative regulation of DNA-templated transcription"/>
    <property type="evidence" value="ECO:0007669"/>
    <property type="project" value="UniProtKB-ARBA"/>
</dbReference>